<dbReference type="InterPro" id="IPR028884">
    <property type="entry name" value="Trm82"/>
</dbReference>
<evidence type="ECO:0000256" key="3">
    <source>
        <dbReference type="ARBA" id="ARBA00022694"/>
    </source>
</evidence>
<dbReference type="Proteomes" id="UP000002009">
    <property type="component" value="Chromosome 10"/>
</dbReference>
<dbReference type="GO" id="GO:0036265">
    <property type="term" value="P:RNA (guanine-N7)-methylation"/>
    <property type="evidence" value="ECO:0007669"/>
    <property type="project" value="InterPro"/>
</dbReference>
<dbReference type="FunCoup" id="C1FI94">
    <property type="interactions" value="634"/>
</dbReference>
<organism evidence="8 9">
    <name type="scientific">Micromonas commoda (strain RCC299 / NOUM17 / CCMP2709)</name>
    <name type="common">Picoplanktonic green alga</name>
    <dbReference type="NCBI Taxonomy" id="296587"/>
    <lineage>
        <taxon>Eukaryota</taxon>
        <taxon>Viridiplantae</taxon>
        <taxon>Chlorophyta</taxon>
        <taxon>Mamiellophyceae</taxon>
        <taxon>Mamiellales</taxon>
        <taxon>Mamiellaceae</taxon>
        <taxon>Micromonas</taxon>
    </lineage>
</organism>
<feature type="region of interest" description="Disordered" evidence="7">
    <location>
        <begin position="1"/>
        <end position="38"/>
    </location>
</feature>
<proteinExistence type="predicted"/>
<dbReference type="KEGG" id="mis:MICPUN_61798"/>
<keyword evidence="5" id="KW-0539">Nucleus</keyword>
<dbReference type="GeneID" id="8246974"/>
<evidence type="ECO:0000256" key="4">
    <source>
        <dbReference type="ARBA" id="ARBA00022737"/>
    </source>
</evidence>
<dbReference type="InterPro" id="IPR015943">
    <property type="entry name" value="WD40/YVTN_repeat-like_dom_sf"/>
</dbReference>
<evidence type="ECO:0000256" key="6">
    <source>
        <dbReference type="PROSITE-ProRule" id="PRU00221"/>
    </source>
</evidence>
<protein>
    <submittedName>
        <fullName evidence="8">Uncharacterized protein</fullName>
    </submittedName>
</protein>
<feature type="compositionally biased region" description="Basic residues" evidence="7">
    <location>
        <begin position="229"/>
        <end position="245"/>
    </location>
</feature>
<dbReference type="GO" id="GO:0006400">
    <property type="term" value="P:tRNA modification"/>
    <property type="evidence" value="ECO:0007669"/>
    <property type="project" value="TreeGrafter"/>
</dbReference>
<dbReference type="GO" id="GO:0005829">
    <property type="term" value="C:cytosol"/>
    <property type="evidence" value="ECO:0007669"/>
    <property type="project" value="TreeGrafter"/>
</dbReference>
<dbReference type="EMBL" id="CP001576">
    <property type="protein sequence ID" value="ACO69955.1"/>
    <property type="molecule type" value="Genomic_DNA"/>
</dbReference>
<feature type="compositionally biased region" description="Basic and acidic residues" evidence="7">
    <location>
        <begin position="738"/>
        <end position="758"/>
    </location>
</feature>
<dbReference type="GO" id="GO:0005634">
    <property type="term" value="C:nucleus"/>
    <property type="evidence" value="ECO:0007669"/>
    <property type="project" value="UniProtKB-SubCell"/>
</dbReference>
<evidence type="ECO:0000256" key="1">
    <source>
        <dbReference type="ARBA" id="ARBA00004123"/>
    </source>
</evidence>
<keyword evidence="9" id="KW-1185">Reference proteome</keyword>
<reference evidence="8 9" key="1">
    <citation type="journal article" date="2009" name="Science">
        <title>Green evolution and dynamic adaptations revealed by genomes of the marine picoeukaryotes Micromonas.</title>
        <authorList>
            <person name="Worden A.Z."/>
            <person name="Lee J.H."/>
            <person name="Mock T."/>
            <person name="Rouze P."/>
            <person name="Simmons M.P."/>
            <person name="Aerts A.L."/>
            <person name="Allen A.E."/>
            <person name="Cuvelier M.L."/>
            <person name="Derelle E."/>
            <person name="Everett M.V."/>
            <person name="Foulon E."/>
            <person name="Grimwood J."/>
            <person name="Gundlach H."/>
            <person name="Henrissat B."/>
            <person name="Napoli C."/>
            <person name="McDonald S.M."/>
            <person name="Parker M.S."/>
            <person name="Rombauts S."/>
            <person name="Salamov A."/>
            <person name="Von Dassow P."/>
            <person name="Badger J.H."/>
            <person name="Coutinho P.M."/>
            <person name="Demir E."/>
            <person name="Dubchak I."/>
            <person name="Gentemann C."/>
            <person name="Eikrem W."/>
            <person name="Gready J.E."/>
            <person name="John U."/>
            <person name="Lanier W."/>
            <person name="Lindquist E.A."/>
            <person name="Lucas S."/>
            <person name="Mayer K.F."/>
            <person name="Moreau H."/>
            <person name="Not F."/>
            <person name="Otillar R."/>
            <person name="Panaud O."/>
            <person name="Pangilinan J."/>
            <person name="Paulsen I."/>
            <person name="Piegu B."/>
            <person name="Poliakov A."/>
            <person name="Robbens S."/>
            <person name="Schmutz J."/>
            <person name="Toulza E."/>
            <person name="Wyss T."/>
            <person name="Zelensky A."/>
            <person name="Zhou K."/>
            <person name="Armbrust E.V."/>
            <person name="Bhattacharya D."/>
            <person name="Goodenough U.W."/>
            <person name="Van de Peer Y."/>
            <person name="Grigoriev I.V."/>
        </authorList>
    </citation>
    <scope>NUCLEOTIDE SEQUENCE [LARGE SCALE GENOMIC DNA]</scope>
    <source>
        <strain evidence="9">RCC299 / NOUM17</strain>
    </source>
</reference>
<dbReference type="GO" id="GO:0043527">
    <property type="term" value="C:tRNA methyltransferase complex"/>
    <property type="evidence" value="ECO:0007669"/>
    <property type="project" value="TreeGrafter"/>
</dbReference>
<evidence type="ECO:0000256" key="5">
    <source>
        <dbReference type="ARBA" id="ARBA00023242"/>
    </source>
</evidence>
<dbReference type="InterPro" id="IPR001680">
    <property type="entry name" value="WD40_rpt"/>
</dbReference>
<dbReference type="SUPFAM" id="SSF50978">
    <property type="entry name" value="WD40 repeat-like"/>
    <property type="match status" value="1"/>
</dbReference>
<evidence type="ECO:0000313" key="9">
    <source>
        <dbReference type="Proteomes" id="UP000002009"/>
    </source>
</evidence>
<keyword evidence="4" id="KW-0677">Repeat</keyword>
<dbReference type="PANTHER" id="PTHR16288:SF0">
    <property type="entry name" value="TRNA (GUANINE-N(7)-)-METHYLTRANSFERASE NON-CATALYTIC SUBUNIT WDR4"/>
    <property type="match status" value="1"/>
</dbReference>
<name>C1FI94_MICCC</name>
<keyword evidence="2 6" id="KW-0853">WD repeat</keyword>
<feature type="compositionally biased region" description="Low complexity" evidence="7">
    <location>
        <begin position="67"/>
        <end position="78"/>
    </location>
</feature>
<dbReference type="STRING" id="296587.C1FI94"/>
<dbReference type="OMA" id="EHIAVAY"/>
<dbReference type="Gene3D" id="2.130.10.10">
    <property type="entry name" value="YVTN repeat-like/Quinoprotein amine dehydrogenase"/>
    <property type="match status" value="2"/>
</dbReference>
<dbReference type="PANTHER" id="PTHR16288">
    <property type="entry name" value="WD40 REPEAT PROTEIN 4"/>
    <property type="match status" value="1"/>
</dbReference>
<evidence type="ECO:0000313" key="8">
    <source>
        <dbReference type="EMBL" id="ACO69955.1"/>
    </source>
</evidence>
<dbReference type="eggNOG" id="KOG3914">
    <property type="taxonomic scope" value="Eukaryota"/>
</dbReference>
<dbReference type="Pfam" id="PF00400">
    <property type="entry name" value="WD40"/>
    <property type="match status" value="1"/>
</dbReference>
<feature type="compositionally biased region" description="Basic and acidic residues" evidence="7">
    <location>
        <begin position="522"/>
        <end position="535"/>
    </location>
</feature>
<dbReference type="RefSeq" id="XP_002508697.1">
    <property type="nucleotide sequence ID" value="XM_002508651.1"/>
</dbReference>
<sequence length="758" mass="81198">MRRKRGDCASLWHEKGRGTKSGDTPAEGGAGSPIESIARPFAPRGLPWMWWKPPVRENPLRSRGIHPSRGGSPEPSSPANQRLFRGLNGIEVGSNGRAVLTCVVILGLRHDRRSRRCHESALRLFHIDLRAFGPHMAPDGRPGRGHFFLRHLVPQTEPLSLSSLFALNGCRIFWRNGPPSRKSGELRKRPKAATEFVGRIPRSSTFAAVTPWRASGRIAAFTGWWAPTRHRRTPRMAKGKSKRKNKDGPSGAEGGAGPSADYEGPGESWGGEHMNQAPAPLMAMHPSGEHIAVAYGKGVAVFDASTGAQIPLRAAAKVPSIGEGVAHTPASPEMRAPLEPDGLWHADAIRAIAFDPTGRFLATAADDKAVRLFAKNADAYECVRRWHDRKKPTALAYDDEGKHLMISNKYGDVHVVLTDRKPNDPVGTDHEYGALREVDDPAFLLGHCCAVVTDLTCPRGSNLLVTADRDHKLRASNLPTTVPLIHGSWDIQSFLFGHLAFVSCATAVPEPDDDDDEGEGEGAARDNQKPKKIERLASGGGDGAVRLFRLDDGEELASAQLSAPVDPPSPEELEAIVTGQAPRIPVNAPAVTSIDAHPSGAAVVAAVEGAPEAVLMRGDDLRVVAKIPVPVCGDDVEVTCVRFDRPSGQRLWVAGTVGSDAAPFFRCARVGVNGSVDGKASDDGDGVDGGTIADPADDVLASKMREAMAPHAPGGNSSRMVSKGTALRKKQYDNVAEIAERKKLRRDVTKGKRKADGA</sequence>
<dbReference type="OrthoDB" id="339900at2759"/>
<feature type="repeat" description="WD" evidence="6">
    <location>
        <begin position="345"/>
        <end position="373"/>
    </location>
</feature>
<feature type="region of interest" description="Disordered" evidence="7">
    <location>
        <begin position="707"/>
        <end position="758"/>
    </location>
</feature>
<evidence type="ECO:0000256" key="7">
    <source>
        <dbReference type="SAM" id="MobiDB-lite"/>
    </source>
</evidence>
<gene>
    <name evidence="8" type="ORF">MICPUN_61798</name>
</gene>
<feature type="compositionally biased region" description="Acidic residues" evidence="7">
    <location>
        <begin position="510"/>
        <end position="520"/>
    </location>
</feature>
<comment type="subcellular location">
    <subcellularLocation>
        <location evidence="1">Nucleus</location>
    </subcellularLocation>
</comment>
<feature type="region of interest" description="Disordered" evidence="7">
    <location>
        <begin position="61"/>
        <end position="82"/>
    </location>
</feature>
<evidence type="ECO:0000256" key="2">
    <source>
        <dbReference type="ARBA" id="ARBA00022574"/>
    </source>
</evidence>
<keyword evidence="3" id="KW-0819">tRNA processing</keyword>
<dbReference type="AlphaFoldDB" id="C1FI94"/>
<dbReference type="PROSITE" id="PS50082">
    <property type="entry name" value="WD_REPEATS_2"/>
    <property type="match status" value="1"/>
</dbReference>
<dbReference type="InParanoid" id="C1FI94"/>
<dbReference type="SMART" id="SM00320">
    <property type="entry name" value="WD40"/>
    <property type="match status" value="3"/>
</dbReference>
<feature type="region of interest" description="Disordered" evidence="7">
    <location>
        <begin position="509"/>
        <end position="538"/>
    </location>
</feature>
<accession>C1FI94</accession>
<dbReference type="InterPro" id="IPR036322">
    <property type="entry name" value="WD40_repeat_dom_sf"/>
</dbReference>
<feature type="region of interest" description="Disordered" evidence="7">
    <location>
        <begin position="229"/>
        <end position="280"/>
    </location>
</feature>